<feature type="signal peptide" evidence="1">
    <location>
        <begin position="1"/>
        <end position="19"/>
    </location>
</feature>
<evidence type="ECO:0000313" key="3">
    <source>
        <dbReference type="EMBL" id="OZC01768.1"/>
    </source>
</evidence>
<keyword evidence="1" id="KW-0732">Signal</keyword>
<name>A0A259TW39_9BACT</name>
<dbReference type="EMBL" id="MQWB01000001">
    <property type="protein sequence ID" value="OZC01768.1"/>
    <property type="molecule type" value="Genomic_DNA"/>
</dbReference>
<dbReference type="NCBIfam" id="TIGR04183">
    <property type="entry name" value="Por_Secre_tail"/>
    <property type="match status" value="1"/>
</dbReference>
<evidence type="ECO:0000259" key="2">
    <source>
        <dbReference type="Pfam" id="PF18962"/>
    </source>
</evidence>
<dbReference type="Proteomes" id="UP000216446">
    <property type="component" value="Unassembled WGS sequence"/>
</dbReference>
<dbReference type="InterPro" id="IPR026444">
    <property type="entry name" value="Secre_tail"/>
</dbReference>
<sequence>MRLQTLLLTLLLVGASASAQTTYEVRQESAPNANDFDSQPSLGTVTPYDGTSQTVAAYYNRSSGAPFTYQGPAPLYSAIANDKAVLFLVETSEGLALMNVIRAGQGNTLWSTTTSGPFTSLALEDDPDNAADTFTFANGTLTASGQIGATYGDGSVLLVERNSPEPIFFSLDSGTQGLSGANAGIQVFGPDGSGGNTVIPASITNGRRVRLAPTQLSIGAGPPSDAPGWRLLSAPVSGLSVLDLAQINYVGGVPAGDVNAAQYPGAGYTNARGQLAGNLFHAYEGVASIRNQAGTADSVAVIYAPVPSTDYTFESGRGLWWYWYDAAFDLEQTRGGGIGVSYELTDADFALRASGLPVTSDVTASFPLATVLPLTFDGDGDGNPDAEVPQDYFYMGGNPFAQPFNVDGISASGGTVQQLVYTWDPTALDGAGNHVPLARSATPTPTSNAGANAAVWQGLLIEVTPDGTAGPTLTYAATSADGGAAATFYGKGGSAPEAIQEFALTLSGEGTEDKAWLRFQPYATDGWDAADGSKYSLAPAQIAFSTPEGKRLGMSALDDGTAAPLARRVRVRMSFTAKEAGTYTLAWDRTLARGWGATLFDRVTRRRVNMRRNASYTFQSDAMDWSERFEIRVRPAKGAATAKTSGEDEPVVGTPYPNPASGASRIEVAVGEAQDVRVSIYDALGREVGVAHEGTLAAGSHVVTLPVESLSAGTYIVRVTGGDVAETRRLTVVR</sequence>
<keyword evidence="4" id="KW-1185">Reference proteome</keyword>
<proteinExistence type="predicted"/>
<accession>A0A259TW39</accession>
<reference evidence="3 4" key="1">
    <citation type="submission" date="2016-11" db="EMBL/GenBank/DDBJ databases">
        <title>Study of marine rhodopsin-containing bacteria.</title>
        <authorList>
            <person name="Yoshizawa S."/>
            <person name="Kumagai Y."/>
            <person name="Kogure K."/>
        </authorList>
    </citation>
    <scope>NUCLEOTIDE SEQUENCE [LARGE SCALE GENOMIC DNA]</scope>
    <source>
        <strain evidence="3 4">SG-29</strain>
    </source>
</reference>
<protein>
    <recommendedName>
        <fullName evidence="2">Secretion system C-terminal sorting domain-containing protein</fullName>
    </recommendedName>
</protein>
<dbReference type="RefSeq" id="WP_179270960.1">
    <property type="nucleotide sequence ID" value="NZ_MQWB01000001.1"/>
</dbReference>
<evidence type="ECO:0000256" key="1">
    <source>
        <dbReference type="SAM" id="SignalP"/>
    </source>
</evidence>
<feature type="domain" description="Secretion system C-terminal sorting" evidence="2">
    <location>
        <begin position="656"/>
        <end position="731"/>
    </location>
</feature>
<gene>
    <name evidence="3" type="ORF">BSZ36_01450</name>
</gene>
<dbReference type="InParanoid" id="A0A259TW39"/>
<organism evidence="3 4">
    <name type="scientific">Rubricoccus marinus</name>
    <dbReference type="NCBI Taxonomy" id="716817"/>
    <lineage>
        <taxon>Bacteria</taxon>
        <taxon>Pseudomonadati</taxon>
        <taxon>Rhodothermota</taxon>
        <taxon>Rhodothermia</taxon>
        <taxon>Rhodothermales</taxon>
        <taxon>Rubricoccaceae</taxon>
        <taxon>Rubricoccus</taxon>
    </lineage>
</organism>
<feature type="chain" id="PRO_5012492066" description="Secretion system C-terminal sorting domain-containing protein" evidence="1">
    <location>
        <begin position="20"/>
        <end position="734"/>
    </location>
</feature>
<evidence type="ECO:0000313" key="4">
    <source>
        <dbReference type="Proteomes" id="UP000216446"/>
    </source>
</evidence>
<comment type="caution">
    <text evidence="3">The sequence shown here is derived from an EMBL/GenBank/DDBJ whole genome shotgun (WGS) entry which is preliminary data.</text>
</comment>
<dbReference type="AlphaFoldDB" id="A0A259TW39"/>
<dbReference type="Pfam" id="PF18962">
    <property type="entry name" value="Por_Secre_tail"/>
    <property type="match status" value="1"/>
</dbReference>